<evidence type="ECO:0000256" key="2">
    <source>
        <dbReference type="SAM" id="Phobius"/>
    </source>
</evidence>
<keyword evidence="1 2" id="KW-0472">Membrane</keyword>
<dbReference type="SUPFAM" id="SSF103088">
    <property type="entry name" value="OmpA-like"/>
    <property type="match status" value="1"/>
</dbReference>
<keyword evidence="5" id="KW-1185">Reference proteome</keyword>
<dbReference type="Proteomes" id="UP000016649">
    <property type="component" value="Unassembled WGS sequence"/>
</dbReference>
<dbReference type="PROSITE" id="PS51257">
    <property type="entry name" value="PROKAR_LIPOPROTEIN"/>
    <property type="match status" value="1"/>
</dbReference>
<dbReference type="PANTHER" id="PTHR30329:SF21">
    <property type="entry name" value="LIPOPROTEIN YIAD-RELATED"/>
    <property type="match status" value="1"/>
</dbReference>
<dbReference type="CDD" id="cd07185">
    <property type="entry name" value="OmpA_C-like"/>
    <property type="match status" value="1"/>
</dbReference>
<evidence type="ECO:0000259" key="3">
    <source>
        <dbReference type="PROSITE" id="PS51123"/>
    </source>
</evidence>
<dbReference type="EMBL" id="AWVH01000037">
    <property type="protein sequence ID" value="ERJ92405.1"/>
    <property type="molecule type" value="Genomic_DNA"/>
</dbReference>
<dbReference type="InterPro" id="IPR006665">
    <property type="entry name" value="OmpA-like"/>
</dbReference>
<evidence type="ECO:0000256" key="1">
    <source>
        <dbReference type="PROSITE-ProRule" id="PRU00473"/>
    </source>
</evidence>
<name>A0ABN0NXY1_TRELE</name>
<dbReference type="Pfam" id="PF00691">
    <property type="entry name" value="OmpA"/>
    <property type="match status" value="1"/>
</dbReference>
<comment type="caution">
    <text evidence="4">The sequence shown here is derived from an EMBL/GenBank/DDBJ whole genome shotgun (WGS) entry which is preliminary data.</text>
</comment>
<dbReference type="PANTHER" id="PTHR30329">
    <property type="entry name" value="STATOR ELEMENT OF FLAGELLAR MOTOR COMPLEX"/>
    <property type="match status" value="1"/>
</dbReference>
<proteinExistence type="predicted"/>
<dbReference type="Gene3D" id="3.30.1330.60">
    <property type="entry name" value="OmpA-like domain"/>
    <property type="match status" value="1"/>
</dbReference>
<protein>
    <submittedName>
        <fullName evidence="4">OmpA family protein</fullName>
    </submittedName>
</protein>
<feature type="transmembrane region" description="Helical" evidence="2">
    <location>
        <begin position="20"/>
        <end position="39"/>
    </location>
</feature>
<feature type="domain" description="OmpA-like" evidence="3">
    <location>
        <begin position="346"/>
        <end position="464"/>
    </location>
</feature>
<organism evidence="4 5">
    <name type="scientific">Treponema lecithinolyticum ATCC 700332</name>
    <dbReference type="NCBI Taxonomy" id="1321815"/>
    <lineage>
        <taxon>Bacteria</taxon>
        <taxon>Pseudomonadati</taxon>
        <taxon>Spirochaetota</taxon>
        <taxon>Spirochaetia</taxon>
        <taxon>Spirochaetales</taxon>
        <taxon>Treponemataceae</taxon>
        <taxon>Treponema</taxon>
    </lineage>
</organism>
<dbReference type="InterPro" id="IPR050330">
    <property type="entry name" value="Bact_OuterMem_StrucFunc"/>
</dbReference>
<dbReference type="RefSeq" id="WP_021687767.1">
    <property type="nucleotide sequence ID" value="NZ_KI260569.1"/>
</dbReference>
<sequence length="471" mass="52666">MKGITQKSIHSQNIQKIKNVVLFTAMCACFFFIYPHIYAQSAQKTANESITAESFINWQTGFFSSNIMLDMKASGFTLPAGRSAAVNRIQQQLPLLIKDPLLTVLVDSSTQLGDVVSKNQMTLEELTGIIDKGTKSAGVYGRQTDTLSVTHSMQLHSLSSPLVLHKSPYAPTVPIEQISSRVYTGIIIDARGALPVHGEFVEEHGSPCLFPKIWDTTMELLYERNMSDPEVEKKTGPVSYEFSPERAYEAKRVGNDPLYISAREIFGIYRTDPVIARSDALKILSVPENRQLLRQAKVVILLDEQALVHPVAAPLKDKTYYFEYKETEDFIHENKIPDVEINDTPRGMQISVRDLKFKADSAVLLPEETKRLDLIAQALKKAAAGNEYTILVEGHTASVGKERGEKILSVQRAQTIIAEMARRGVNEKLFTYRGYGGTHPIGDNTTTEGRALNRRVEITVVPKTTYIQRLY</sequence>
<keyword evidence="2" id="KW-0812">Transmembrane</keyword>
<dbReference type="InterPro" id="IPR036737">
    <property type="entry name" value="OmpA-like_sf"/>
</dbReference>
<dbReference type="PROSITE" id="PS51123">
    <property type="entry name" value="OMPA_2"/>
    <property type="match status" value="1"/>
</dbReference>
<gene>
    <name evidence="4" type="ORF">HMPREF9193_01565</name>
</gene>
<evidence type="ECO:0000313" key="5">
    <source>
        <dbReference type="Proteomes" id="UP000016649"/>
    </source>
</evidence>
<evidence type="ECO:0000313" key="4">
    <source>
        <dbReference type="EMBL" id="ERJ92405.1"/>
    </source>
</evidence>
<accession>A0ABN0NXY1</accession>
<reference evidence="4 5" key="1">
    <citation type="submission" date="2013-08" db="EMBL/GenBank/DDBJ databases">
        <authorList>
            <person name="Weinstock G."/>
            <person name="Sodergren E."/>
            <person name="Wylie T."/>
            <person name="Fulton L."/>
            <person name="Fulton R."/>
            <person name="Fronick C."/>
            <person name="O'Laughlin M."/>
            <person name="Godfrey J."/>
            <person name="Miner T."/>
            <person name="Herter B."/>
            <person name="Appelbaum E."/>
            <person name="Cordes M."/>
            <person name="Lek S."/>
            <person name="Wollam A."/>
            <person name="Pepin K.H."/>
            <person name="Palsikar V.B."/>
            <person name="Mitreva M."/>
            <person name="Wilson R.K."/>
        </authorList>
    </citation>
    <scope>NUCLEOTIDE SEQUENCE [LARGE SCALE GENOMIC DNA]</scope>
    <source>
        <strain evidence="4 5">ATCC 700332</strain>
    </source>
</reference>
<keyword evidence="2" id="KW-1133">Transmembrane helix</keyword>